<accession>A0A542YVZ4</accession>
<dbReference type="SUPFAM" id="SSF52540">
    <property type="entry name" value="P-loop containing nucleoside triphosphate hydrolases"/>
    <property type="match status" value="1"/>
</dbReference>
<dbReference type="InterPro" id="IPR027417">
    <property type="entry name" value="P-loop_NTPase"/>
</dbReference>
<proteinExistence type="predicted"/>
<keyword evidence="2" id="KW-1185">Reference proteome</keyword>
<evidence type="ECO:0000313" key="2">
    <source>
        <dbReference type="Proteomes" id="UP000319516"/>
    </source>
</evidence>
<comment type="caution">
    <text evidence="1">The sequence shown here is derived from an EMBL/GenBank/DDBJ whole genome shotgun (WGS) entry which is preliminary data.</text>
</comment>
<dbReference type="Proteomes" id="UP000319516">
    <property type="component" value="Unassembled WGS sequence"/>
</dbReference>
<dbReference type="Gene3D" id="3.40.50.300">
    <property type="entry name" value="P-loop containing nucleotide triphosphate hydrolases"/>
    <property type="match status" value="1"/>
</dbReference>
<evidence type="ECO:0000313" key="1">
    <source>
        <dbReference type="EMBL" id="TQL52251.1"/>
    </source>
</evidence>
<dbReference type="RefSeq" id="WP_141786147.1">
    <property type="nucleotide sequence ID" value="NZ_BAAAIK010000001.1"/>
</dbReference>
<protein>
    <submittedName>
        <fullName evidence="1">Sulfotransferase family protein</fullName>
    </submittedName>
</protein>
<dbReference type="AlphaFoldDB" id="A0A542YVZ4"/>
<organism evidence="1 2">
    <name type="scientific">Ornithinicoccus hortensis</name>
    <dbReference type="NCBI Taxonomy" id="82346"/>
    <lineage>
        <taxon>Bacteria</taxon>
        <taxon>Bacillati</taxon>
        <taxon>Actinomycetota</taxon>
        <taxon>Actinomycetes</taxon>
        <taxon>Micrococcales</taxon>
        <taxon>Intrasporangiaceae</taxon>
        <taxon>Ornithinicoccus</taxon>
    </lineage>
</organism>
<dbReference type="GO" id="GO:0016740">
    <property type="term" value="F:transferase activity"/>
    <property type="evidence" value="ECO:0007669"/>
    <property type="project" value="UniProtKB-KW"/>
</dbReference>
<keyword evidence="1" id="KW-0808">Transferase</keyword>
<dbReference type="Pfam" id="PF13469">
    <property type="entry name" value="Sulfotransfer_3"/>
    <property type="match status" value="1"/>
</dbReference>
<reference evidence="1 2" key="1">
    <citation type="submission" date="2019-06" db="EMBL/GenBank/DDBJ databases">
        <title>Sequencing the genomes of 1000 actinobacteria strains.</title>
        <authorList>
            <person name="Klenk H.-P."/>
        </authorList>
    </citation>
    <scope>NUCLEOTIDE SEQUENCE [LARGE SCALE GENOMIC DNA]</scope>
    <source>
        <strain evidence="1 2">DSM 12335</strain>
    </source>
</reference>
<sequence length="296" mass="32304">MLPGSTPATPGGRAVVAPLFVGGTGRSGTTIAAQLLGQHPDLALIPIELRFHVDAGGLCDVAAGRTDVATFEEKLRRLWFWRPPNNSGPRGIHVIAEESTLDAGLARLHAAHEADPWGACRQFIDDLVQPFVERTGARTWVEMTPPNGKRADALCRMFPDARVVHMVRDGRDVASSVARRSWGPDDTLSALTWWRQGMTRIAQSMSKADPDRVRAIRLESLVVSRREEEYAGLLEFAGVTDSEPVRRFFDDEVAAGSLHAGSWRGGLDDAQVREIEDAYERALAQLAAKGIQLPPA</sequence>
<gene>
    <name evidence="1" type="ORF">FB467_3430</name>
</gene>
<dbReference type="EMBL" id="VFOP01000001">
    <property type="protein sequence ID" value="TQL52251.1"/>
    <property type="molecule type" value="Genomic_DNA"/>
</dbReference>
<dbReference type="OrthoDB" id="9777890at2"/>
<name>A0A542YVZ4_9MICO</name>